<accession>A0A239A525</accession>
<evidence type="ECO:0000313" key="2">
    <source>
        <dbReference type="Proteomes" id="UP000198310"/>
    </source>
</evidence>
<dbReference type="Proteomes" id="UP000198310">
    <property type="component" value="Unassembled WGS sequence"/>
</dbReference>
<dbReference type="AlphaFoldDB" id="A0A239A525"/>
<protein>
    <submittedName>
        <fullName evidence="1">Uncharacterized protein</fullName>
    </submittedName>
</protein>
<proteinExistence type="predicted"/>
<gene>
    <name evidence="1" type="ORF">SAMN06269173_110173</name>
</gene>
<sequence length="269" mass="30639">MPTRQEPGFIKCAEPRMLKIHGTPIGGSKADARQVLTDRWGLVSYERRDQLSLVLEVCKGFVLDNGAFSKWRQGHTEFQDYDGYTAWVEKLQQHPRFLWAIIPDHIAGTEAQNNAYLARWPEHLRGVPVYHMHHSLDRLLWLAQHYETVALGGGIGYEVLKSRAWWQRIREMMEVVTDEHGRPLCQLHGLRMLDPKVFTVLPLTSGDSTNVARNSGQAARFAGTTAKTRGDRACLIADRIEAYDSARSWRREGRQVSLFDCFPNVAQAA</sequence>
<reference evidence="2" key="1">
    <citation type="submission" date="2017-06" db="EMBL/GenBank/DDBJ databases">
        <authorList>
            <person name="Varghese N."/>
            <person name="Submissions S."/>
        </authorList>
    </citation>
    <scope>NUCLEOTIDE SEQUENCE [LARGE SCALE GENOMIC DNA]</scope>
    <source>
        <strain evidence="2">DSM 28041</strain>
    </source>
</reference>
<evidence type="ECO:0000313" key="1">
    <source>
        <dbReference type="EMBL" id="SNR90188.1"/>
    </source>
</evidence>
<name>A0A239A525_9BACT</name>
<organism evidence="1 2">
    <name type="scientific">Hymenobacter mucosus</name>
    <dbReference type="NCBI Taxonomy" id="1411120"/>
    <lineage>
        <taxon>Bacteria</taxon>
        <taxon>Pseudomonadati</taxon>
        <taxon>Bacteroidota</taxon>
        <taxon>Cytophagia</taxon>
        <taxon>Cytophagales</taxon>
        <taxon>Hymenobacteraceae</taxon>
        <taxon>Hymenobacter</taxon>
    </lineage>
</organism>
<dbReference type="EMBL" id="FZNS01000010">
    <property type="protein sequence ID" value="SNR90188.1"/>
    <property type="molecule type" value="Genomic_DNA"/>
</dbReference>
<keyword evidence="2" id="KW-1185">Reference proteome</keyword>